<dbReference type="Pfam" id="PF01889">
    <property type="entry name" value="DUF63"/>
    <property type="match status" value="1"/>
</dbReference>
<proteinExistence type="predicted"/>
<evidence type="ECO:0000256" key="1">
    <source>
        <dbReference type="SAM" id="Phobius"/>
    </source>
</evidence>
<feature type="transmembrane region" description="Helical" evidence="1">
    <location>
        <begin position="323"/>
        <end position="341"/>
    </location>
</feature>
<organism evidence="2 3">
    <name type="scientific">Halopelagius inordinatus</name>
    <dbReference type="NCBI Taxonomy" id="553467"/>
    <lineage>
        <taxon>Archaea</taxon>
        <taxon>Methanobacteriati</taxon>
        <taxon>Methanobacteriota</taxon>
        <taxon>Stenosarchaea group</taxon>
        <taxon>Halobacteria</taxon>
        <taxon>Halobacteriales</taxon>
        <taxon>Haloferacaceae</taxon>
    </lineage>
</organism>
<dbReference type="AlphaFoldDB" id="A0A1I2R331"/>
<dbReference type="OrthoDB" id="84937at2157"/>
<dbReference type="InterPro" id="IPR002749">
    <property type="entry name" value="DUF63"/>
</dbReference>
<feature type="transmembrane region" description="Helical" evidence="1">
    <location>
        <begin position="196"/>
        <end position="218"/>
    </location>
</feature>
<name>A0A1I2R331_9EURY</name>
<feature type="transmembrane region" description="Helical" evidence="1">
    <location>
        <begin position="160"/>
        <end position="184"/>
    </location>
</feature>
<feature type="transmembrane region" description="Helical" evidence="1">
    <location>
        <begin position="353"/>
        <end position="369"/>
    </location>
</feature>
<feature type="transmembrane region" description="Helical" evidence="1">
    <location>
        <begin position="261"/>
        <end position="282"/>
    </location>
</feature>
<protein>
    <submittedName>
        <fullName evidence="2">Uncharacterized membrane protein</fullName>
    </submittedName>
</protein>
<feature type="transmembrane region" description="Helical" evidence="1">
    <location>
        <begin position="230"/>
        <end position="249"/>
    </location>
</feature>
<dbReference type="PANTHER" id="PTHR40700">
    <property type="entry name" value="HYPOTHETICAL MEMBRANE PROTEIN, CONSERVED, DUF63 FAMILY"/>
    <property type="match status" value="1"/>
</dbReference>
<sequence length="379" mass="40346">MATVAERVGADPERLWGGSVAAVIAVLVAGWVVFPELVYDRFIWQYFWGPVQADANSAVCATRADGVVQYLSSTQACATAPEPVAYPGYTLVSEVGYMVTLLVALSGLVFLLRRLDIGTDRRFFYALFPFMLFGGALRVVEDANDTPSATDALVSYPWNTLVISPIIYFTVFAITLAAVVVSVAAERSGAIDGYEVPLFGIGTGALALSLGYLVSLVVTDAPGVEFHPQVLLVTLVGATLAAGATWWVIERFAPEINAGTGLIGFVIIWGHAVDGVANVVGLDWMPALNAGRNLVPKHPVNQFVVDVTASVLPASVVAVTGDTWPFLVIKLVAATFVVWVFEEGIFEESPRYSMLLLVAVLAVGLGPGTRDMLRATFGV</sequence>
<feature type="transmembrane region" description="Helical" evidence="1">
    <location>
        <begin position="95"/>
        <end position="111"/>
    </location>
</feature>
<keyword evidence="1" id="KW-1133">Transmembrane helix</keyword>
<gene>
    <name evidence="2" type="ORF">SAMN04488063_1748</name>
</gene>
<feature type="transmembrane region" description="Helical" evidence="1">
    <location>
        <begin position="123"/>
        <end position="140"/>
    </location>
</feature>
<evidence type="ECO:0000313" key="2">
    <source>
        <dbReference type="EMBL" id="SFG34433.1"/>
    </source>
</evidence>
<feature type="transmembrane region" description="Helical" evidence="1">
    <location>
        <begin position="15"/>
        <end position="34"/>
    </location>
</feature>
<keyword evidence="1" id="KW-0472">Membrane</keyword>
<dbReference type="Proteomes" id="UP000198876">
    <property type="component" value="Unassembled WGS sequence"/>
</dbReference>
<accession>A0A1I2R331</accession>
<dbReference type="PANTHER" id="PTHR40700:SF1">
    <property type="entry name" value="DUF63 DOMAIN-CONTAINING PROTEIN"/>
    <property type="match status" value="1"/>
</dbReference>
<dbReference type="EMBL" id="FOOQ01000002">
    <property type="protein sequence ID" value="SFG34433.1"/>
    <property type="molecule type" value="Genomic_DNA"/>
</dbReference>
<evidence type="ECO:0000313" key="3">
    <source>
        <dbReference type="Proteomes" id="UP000198876"/>
    </source>
</evidence>
<keyword evidence="3" id="KW-1185">Reference proteome</keyword>
<dbReference type="RefSeq" id="WP_092891295.1">
    <property type="nucleotide sequence ID" value="NZ_FOOQ01000002.1"/>
</dbReference>
<dbReference type="STRING" id="553467.SAMN04488063_1748"/>
<keyword evidence="1" id="KW-0812">Transmembrane</keyword>
<reference evidence="3" key="1">
    <citation type="submission" date="2016-10" db="EMBL/GenBank/DDBJ databases">
        <authorList>
            <person name="Varghese N."/>
            <person name="Submissions S."/>
        </authorList>
    </citation>
    <scope>NUCLEOTIDE SEQUENCE [LARGE SCALE GENOMIC DNA]</scope>
    <source>
        <strain evidence="3">CGMCC 1.7739</strain>
    </source>
</reference>